<reference evidence="3" key="1">
    <citation type="submission" date="2016-04" db="EMBL/GenBank/DDBJ databases">
        <authorList>
            <person name="Shah S.A."/>
            <person name="Garrett R.A."/>
        </authorList>
    </citation>
    <scope>NUCLEOTIDE SEQUENCE [LARGE SCALE GENOMIC DNA]</scope>
    <source>
        <strain evidence="3">ATCC 35091 / DSM 1616 / JCM 8930 / NBRC 15331 / P1</strain>
    </source>
</reference>
<keyword evidence="1" id="KW-0238">DNA-binding</keyword>
<protein>
    <submittedName>
        <fullName evidence="2">OrfB transposase partial, IS605 family</fullName>
    </submittedName>
</protein>
<dbReference type="NCBIfam" id="TIGR01766">
    <property type="entry name" value="IS200/IS605 family accessory protein TnpB-like domain"/>
    <property type="match status" value="1"/>
</dbReference>
<evidence type="ECO:0000256" key="1">
    <source>
        <dbReference type="ARBA" id="ARBA00023125"/>
    </source>
</evidence>
<dbReference type="PATRIC" id="fig|2287.9.peg.2825"/>
<gene>
    <name evidence="2" type="ORF">SSOP1_2694</name>
</gene>
<dbReference type="InterPro" id="IPR010095">
    <property type="entry name" value="Cas12f1-like_TNB"/>
</dbReference>
<evidence type="ECO:0000313" key="3">
    <source>
        <dbReference type="Proteomes" id="UP000076770"/>
    </source>
</evidence>
<sequence length="53" mass="6349">MRKDICMKLGKYFAEHYDIVVMEDISVKKLVGKSLKARRRLHDVGFYEFRTIL</sequence>
<proteinExistence type="predicted"/>
<dbReference type="AlphaFoldDB" id="A0A157T5T0"/>
<evidence type="ECO:0000313" key="2">
    <source>
        <dbReference type="EMBL" id="SAI86248.1"/>
    </source>
</evidence>
<accession>A0A157T5T0</accession>
<organism evidence="2 3">
    <name type="scientific">Saccharolobus solfataricus</name>
    <name type="common">Sulfolobus solfataricus</name>
    <dbReference type="NCBI Taxonomy" id="2287"/>
    <lineage>
        <taxon>Archaea</taxon>
        <taxon>Thermoproteota</taxon>
        <taxon>Thermoprotei</taxon>
        <taxon>Sulfolobales</taxon>
        <taxon>Sulfolobaceae</taxon>
        <taxon>Saccharolobus</taxon>
    </lineage>
</organism>
<name>A0A157T5T0_SACSO</name>
<dbReference type="Proteomes" id="UP000076770">
    <property type="component" value="Chromosome i"/>
</dbReference>
<dbReference type="EMBL" id="LT549890">
    <property type="protein sequence ID" value="SAI86248.1"/>
    <property type="molecule type" value="Genomic_DNA"/>
</dbReference>
<dbReference type="GO" id="GO:0003677">
    <property type="term" value="F:DNA binding"/>
    <property type="evidence" value="ECO:0007669"/>
    <property type="project" value="UniProtKB-KW"/>
</dbReference>